<dbReference type="Pfam" id="PF20552">
    <property type="entry name" value="HTH_62"/>
    <property type="match status" value="1"/>
</dbReference>
<accession>A0A0T9JMT0</accession>
<sequence>MSKPIDDINPWLPDTQQLIPASGGGNGQIHHPGHYQNIIWQNRARVPDGFETAFIATLEEIFEQGHHQLEQVITALNERRVFDRSGARWTEVSFRHFLQVHGY</sequence>
<protein>
    <recommendedName>
        <fullName evidence="1">Recombinase-like domain-containing protein</fullName>
    </recommendedName>
</protein>
<dbReference type="EMBL" id="UHJC01000001">
    <property type="protein sequence ID" value="SUP85848.1"/>
    <property type="molecule type" value="Genomic_DNA"/>
</dbReference>
<feature type="domain" description="Recombinase-like" evidence="1">
    <location>
        <begin position="30"/>
        <end position="103"/>
    </location>
</feature>
<dbReference type="AlphaFoldDB" id="A0A0T9JMT0"/>
<dbReference type="RefSeq" id="WP_033849145.1">
    <property type="nucleotide sequence ID" value="NZ_CPWG01000026.1"/>
</dbReference>
<evidence type="ECO:0000313" key="2">
    <source>
        <dbReference type="EMBL" id="SUP85848.1"/>
    </source>
</evidence>
<dbReference type="Proteomes" id="UP000255087">
    <property type="component" value="Unassembled WGS sequence"/>
</dbReference>
<reference evidence="2 3" key="1">
    <citation type="submission" date="2018-06" db="EMBL/GenBank/DDBJ databases">
        <authorList>
            <consortium name="Pathogen Informatics"/>
            <person name="Doyle S."/>
        </authorList>
    </citation>
    <scope>NUCLEOTIDE SEQUENCE [LARGE SCALE GENOMIC DNA]</scope>
    <source>
        <strain evidence="2 3">NCTC8580</strain>
    </source>
</reference>
<name>A0A0T9JMT0_YERPU</name>
<proteinExistence type="predicted"/>
<evidence type="ECO:0000313" key="3">
    <source>
        <dbReference type="Proteomes" id="UP000255087"/>
    </source>
</evidence>
<gene>
    <name evidence="2" type="ORF">NCTC8580_03909</name>
</gene>
<organism evidence="2 3">
    <name type="scientific">Yersinia pseudotuberculosis</name>
    <dbReference type="NCBI Taxonomy" id="633"/>
    <lineage>
        <taxon>Bacteria</taxon>
        <taxon>Pseudomonadati</taxon>
        <taxon>Pseudomonadota</taxon>
        <taxon>Gammaproteobacteria</taxon>
        <taxon>Enterobacterales</taxon>
        <taxon>Yersiniaceae</taxon>
        <taxon>Yersinia</taxon>
    </lineage>
</organism>
<evidence type="ECO:0000259" key="1">
    <source>
        <dbReference type="Pfam" id="PF20552"/>
    </source>
</evidence>
<dbReference type="InterPro" id="IPR046789">
    <property type="entry name" value="HTH_62"/>
</dbReference>